<dbReference type="EMBL" id="JBHTJP010000034">
    <property type="protein sequence ID" value="MFD0976885.1"/>
    <property type="molecule type" value="Genomic_DNA"/>
</dbReference>
<organism evidence="2 3">
    <name type="scientific">Salinimicrobium gaetbulicola</name>
    <dbReference type="NCBI Taxonomy" id="999702"/>
    <lineage>
        <taxon>Bacteria</taxon>
        <taxon>Pseudomonadati</taxon>
        <taxon>Bacteroidota</taxon>
        <taxon>Flavobacteriia</taxon>
        <taxon>Flavobacteriales</taxon>
        <taxon>Flavobacteriaceae</taxon>
        <taxon>Salinimicrobium</taxon>
    </lineage>
</organism>
<name>A0ABW3IGF0_9FLAO</name>
<feature type="signal peptide" evidence="1">
    <location>
        <begin position="1"/>
        <end position="19"/>
    </location>
</feature>
<proteinExistence type="predicted"/>
<accession>A0ABW3IGF0</accession>
<feature type="chain" id="PRO_5045300043" evidence="1">
    <location>
        <begin position="20"/>
        <end position="196"/>
    </location>
</feature>
<keyword evidence="1" id="KW-0732">Signal</keyword>
<evidence type="ECO:0000256" key="1">
    <source>
        <dbReference type="SAM" id="SignalP"/>
    </source>
</evidence>
<comment type="caution">
    <text evidence="2">The sequence shown here is derived from an EMBL/GenBank/DDBJ whole genome shotgun (WGS) entry which is preliminary data.</text>
</comment>
<protein>
    <submittedName>
        <fullName evidence="2">Uncharacterized protein</fullName>
    </submittedName>
</protein>
<reference evidence="3" key="1">
    <citation type="journal article" date="2019" name="Int. J. Syst. Evol. Microbiol.">
        <title>The Global Catalogue of Microorganisms (GCM) 10K type strain sequencing project: providing services to taxonomists for standard genome sequencing and annotation.</title>
        <authorList>
            <consortium name="The Broad Institute Genomics Platform"/>
            <consortium name="The Broad Institute Genome Sequencing Center for Infectious Disease"/>
            <person name="Wu L."/>
            <person name="Ma J."/>
        </authorList>
    </citation>
    <scope>NUCLEOTIDE SEQUENCE [LARGE SCALE GENOMIC DNA]</scope>
    <source>
        <strain evidence="3">CCUG 60898</strain>
    </source>
</reference>
<sequence length="196" mass="21682">MKKFLKFALLVFFPAVVSAQSKILPADVQIKTAVLAAPEDQRETATVFGYDAQGKFTKLRKGSGNLICIADDPDKDGVRVSCYSKKLEPFIARGRELSAEGKSEMEKREIRQNEVESGKLQMPDAPSMMYLLSGSAENYDVTTGELKDGNFRYVIYIPYATAESTGLPEKPFAPGMPWIMDPGTHRAHIMVTPPTK</sequence>
<keyword evidence="3" id="KW-1185">Reference proteome</keyword>
<evidence type="ECO:0000313" key="3">
    <source>
        <dbReference type="Proteomes" id="UP001597100"/>
    </source>
</evidence>
<evidence type="ECO:0000313" key="2">
    <source>
        <dbReference type="EMBL" id="MFD0976885.1"/>
    </source>
</evidence>
<dbReference type="RefSeq" id="WP_380738690.1">
    <property type="nucleotide sequence ID" value="NZ_JBHTJP010000034.1"/>
</dbReference>
<dbReference type="Proteomes" id="UP001597100">
    <property type="component" value="Unassembled WGS sequence"/>
</dbReference>
<gene>
    <name evidence="2" type="ORF">ACFQ1G_08785</name>
</gene>